<dbReference type="InterPro" id="IPR002293">
    <property type="entry name" value="AA/rel_permease1"/>
</dbReference>
<dbReference type="EMBL" id="JACHIA010000024">
    <property type="protein sequence ID" value="MBB6073411.1"/>
    <property type="molecule type" value="Genomic_DNA"/>
</dbReference>
<protein>
    <submittedName>
        <fullName evidence="6">APA family basic amino acid/polyamine antiporter</fullName>
    </submittedName>
</protein>
<feature type="transmembrane region" description="Helical" evidence="5">
    <location>
        <begin position="380"/>
        <end position="401"/>
    </location>
</feature>
<accession>A0A841H5J8</accession>
<name>A0A841H5J8_9BACT</name>
<proteinExistence type="predicted"/>
<keyword evidence="3 5" id="KW-1133">Transmembrane helix</keyword>
<dbReference type="RefSeq" id="WP_170039144.1">
    <property type="nucleotide sequence ID" value="NZ_JABDTL010000002.1"/>
</dbReference>
<feature type="transmembrane region" description="Helical" evidence="5">
    <location>
        <begin position="334"/>
        <end position="360"/>
    </location>
</feature>
<comment type="subcellular location">
    <subcellularLocation>
        <location evidence="1">Membrane</location>
        <topology evidence="1">Multi-pass membrane protein</topology>
    </subcellularLocation>
</comment>
<feature type="transmembrane region" description="Helical" evidence="5">
    <location>
        <begin position="104"/>
        <end position="129"/>
    </location>
</feature>
<feature type="transmembrane region" description="Helical" evidence="5">
    <location>
        <begin position="29"/>
        <end position="47"/>
    </location>
</feature>
<evidence type="ECO:0000256" key="3">
    <source>
        <dbReference type="ARBA" id="ARBA00022989"/>
    </source>
</evidence>
<evidence type="ECO:0000256" key="5">
    <source>
        <dbReference type="SAM" id="Phobius"/>
    </source>
</evidence>
<evidence type="ECO:0000256" key="4">
    <source>
        <dbReference type="ARBA" id="ARBA00023136"/>
    </source>
</evidence>
<evidence type="ECO:0000313" key="7">
    <source>
        <dbReference type="Proteomes" id="UP000582837"/>
    </source>
</evidence>
<reference evidence="6 7" key="1">
    <citation type="submission" date="2020-08" db="EMBL/GenBank/DDBJ databases">
        <title>Genomic Encyclopedia of Type Strains, Phase IV (KMG-IV): sequencing the most valuable type-strain genomes for metagenomic binning, comparative biology and taxonomic classification.</title>
        <authorList>
            <person name="Goeker M."/>
        </authorList>
    </citation>
    <scope>NUCLEOTIDE SEQUENCE [LARGE SCALE GENOMIC DNA]</scope>
    <source>
        <strain evidence="6 7">DSM 29007</strain>
    </source>
</reference>
<feature type="transmembrane region" description="Helical" evidence="5">
    <location>
        <begin position="235"/>
        <end position="259"/>
    </location>
</feature>
<dbReference type="PANTHER" id="PTHR11785:SF512">
    <property type="entry name" value="SOBREMESA, ISOFORM B"/>
    <property type="match status" value="1"/>
</dbReference>
<dbReference type="PANTHER" id="PTHR11785">
    <property type="entry name" value="AMINO ACID TRANSPORTER"/>
    <property type="match status" value="1"/>
</dbReference>
<keyword evidence="7" id="KW-1185">Reference proteome</keyword>
<evidence type="ECO:0000313" key="6">
    <source>
        <dbReference type="EMBL" id="MBB6073411.1"/>
    </source>
</evidence>
<evidence type="ECO:0000256" key="2">
    <source>
        <dbReference type="ARBA" id="ARBA00022692"/>
    </source>
</evidence>
<gene>
    <name evidence="6" type="ORF">HNQ61_005078</name>
</gene>
<dbReference type="InterPro" id="IPR050598">
    <property type="entry name" value="AminoAcid_Transporter"/>
</dbReference>
<dbReference type="AlphaFoldDB" id="A0A841H5J8"/>
<dbReference type="Gene3D" id="1.20.1740.10">
    <property type="entry name" value="Amino acid/polyamine transporter I"/>
    <property type="match status" value="1"/>
</dbReference>
<dbReference type="GO" id="GO:0016020">
    <property type="term" value="C:membrane"/>
    <property type="evidence" value="ECO:0007669"/>
    <property type="project" value="UniProtKB-SubCell"/>
</dbReference>
<feature type="transmembrane region" description="Helical" evidence="5">
    <location>
        <begin position="407"/>
        <end position="427"/>
    </location>
</feature>
<dbReference type="GO" id="GO:0015179">
    <property type="term" value="F:L-amino acid transmembrane transporter activity"/>
    <property type="evidence" value="ECO:0007669"/>
    <property type="project" value="TreeGrafter"/>
</dbReference>
<dbReference type="Pfam" id="PF13520">
    <property type="entry name" value="AA_permease_2"/>
    <property type="match status" value="1"/>
</dbReference>
<organism evidence="6 7">
    <name type="scientific">Longimicrobium terrae</name>
    <dbReference type="NCBI Taxonomy" id="1639882"/>
    <lineage>
        <taxon>Bacteria</taxon>
        <taxon>Pseudomonadati</taxon>
        <taxon>Gemmatimonadota</taxon>
        <taxon>Longimicrobiia</taxon>
        <taxon>Longimicrobiales</taxon>
        <taxon>Longimicrobiaceae</taxon>
        <taxon>Longimicrobium</taxon>
    </lineage>
</organism>
<keyword evidence="4 5" id="KW-0472">Membrane</keyword>
<comment type="caution">
    <text evidence="6">The sequence shown here is derived from an EMBL/GenBank/DDBJ whole genome shotgun (WGS) entry which is preliminary data.</text>
</comment>
<feature type="transmembrane region" description="Helical" evidence="5">
    <location>
        <begin position="166"/>
        <end position="183"/>
    </location>
</feature>
<feature type="transmembrane region" description="Helical" evidence="5">
    <location>
        <begin position="59"/>
        <end position="84"/>
    </location>
</feature>
<feature type="transmembrane region" description="Helical" evidence="5">
    <location>
        <begin position="195"/>
        <end position="215"/>
    </location>
</feature>
<dbReference type="PIRSF" id="PIRSF006060">
    <property type="entry name" value="AA_transporter"/>
    <property type="match status" value="1"/>
</dbReference>
<evidence type="ECO:0000256" key="1">
    <source>
        <dbReference type="ARBA" id="ARBA00004141"/>
    </source>
</evidence>
<feature type="transmembrane region" description="Helical" evidence="5">
    <location>
        <begin position="439"/>
        <end position="461"/>
    </location>
</feature>
<feature type="transmembrane region" description="Helical" evidence="5">
    <location>
        <begin position="280"/>
        <end position="302"/>
    </location>
</feature>
<dbReference type="Proteomes" id="UP000582837">
    <property type="component" value="Unassembled WGS sequence"/>
</dbReference>
<feature type="transmembrane region" description="Helical" evidence="5">
    <location>
        <begin position="467"/>
        <end position="485"/>
    </location>
</feature>
<sequence>MTTTDIPPHGAPPAAADAELRRGLSLLDAVMLVAGSMIGSGIFIVSADIARNMGSVGGLLAVWIASGLMTLAAALSYGELAAAMPRAGGQYVFLREGLGRMPGFLYGWTLFLVIQTGTIAAVAVAFARFLGVFFERLTPDVFLPLGSVMMPGATEATQLGLSPQRVVAILVIALLTWVNLRGVREAKWIQTTLTIAKTGALAALILLGISIGRNADAIAANWSNIWSGQPGGTQVTVLGIAIPLIITAFGSAMVGSLFSSDAWNNVTFAAAEVKRPERNLPLALALGTGLVTVLYVLANIAYLSVLSLDQIKTAPQDRVGTLALEHMFGPVGQYLMAGAILVSTFGCINGLIMAGARVYFAMARDGLFFARAASVNRNDVPAWALVAQGVWTALLTLTGTYGQLLDYVIFAALIFYVLTMMALFSLRRKQPDLPRPYKAFGYPVIPALYMLSALGVALILLVAKPEYSFSGLVVVLLGIPVFFIWDRRTRAA</sequence>
<keyword evidence="2 5" id="KW-0812">Transmembrane</keyword>